<comment type="subunit">
    <text evidence="9">Component of the Mediator complex.</text>
</comment>
<comment type="caution">
    <text evidence="10">The sequence shown here is derived from an EMBL/GenBank/DDBJ whole genome shotgun (WGS) entry which is preliminary data.</text>
</comment>
<keyword evidence="6 9" id="KW-0804">Transcription</keyword>
<keyword evidence="4 9" id="KW-0805">Transcription regulation</keyword>
<dbReference type="AlphaFoldDB" id="A0AAE8MWY6"/>
<evidence type="ECO:0000256" key="5">
    <source>
        <dbReference type="ARBA" id="ARBA00023159"/>
    </source>
</evidence>
<name>A0AAE8MWY6_9PEZI</name>
<dbReference type="PANTHER" id="PTHR13345:SF13">
    <property type="entry name" value="MEDIATOR OF RNA POLYMERASE II TRANSCRIPTION SUBUNIT 10"/>
    <property type="match status" value="1"/>
</dbReference>
<organism evidence="10 11">
    <name type="scientific">Cephalotrichum gorgonifer</name>
    <dbReference type="NCBI Taxonomy" id="2041049"/>
    <lineage>
        <taxon>Eukaryota</taxon>
        <taxon>Fungi</taxon>
        <taxon>Dikarya</taxon>
        <taxon>Ascomycota</taxon>
        <taxon>Pezizomycotina</taxon>
        <taxon>Sordariomycetes</taxon>
        <taxon>Hypocreomycetidae</taxon>
        <taxon>Microascales</taxon>
        <taxon>Microascaceae</taxon>
        <taxon>Cephalotrichum</taxon>
    </lineage>
</organism>
<evidence type="ECO:0000313" key="10">
    <source>
        <dbReference type="EMBL" id="SPO01144.1"/>
    </source>
</evidence>
<evidence type="ECO:0000256" key="6">
    <source>
        <dbReference type="ARBA" id="ARBA00023163"/>
    </source>
</evidence>
<evidence type="ECO:0000256" key="8">
    <source>
        <dbReference type="ARBA" id="ARBA00032004"/>
    </source>
</evidence>
<comment type="similarity">
    <text evidence="2 9">Belongs to the Mediator complex subunit 10 family.</text>
</comment>
<evidence type="ECO:0000256" key="1">
    <source>
        <dbReference type="ARBA" id="ARBA00004123"/>
    </source>
</evidence>
<evidence type="ECO:0000256" key="3">
    <source>
        <dbReference type="ARBA" id="ARBA00019617"/>
    </source>
</evidence>
<proteinExistence type="inferred from homology"/>
<evidence type="ECO:0000256" key="7">
    <source>
        <dbReference type="ARBA" id="ARBA00023242"/>
    </source>
</evidence>
<accession>A0AAE8MWY6</accession>
<evidence type="ECO:0000256" key="4">
    <source>
        <dbReference type="ARBA" id="ARBA00023015"/>
    </source>
</evidence>
<evidence type="ECO:0000256" key="2">
    <source>
        <dbReference type="ARBA" id="ARBA00005389"/>
    </source>
</evidence>
<reference evidence="10" key="1">
    <citation type="submission" date="2018-03" db="EMBL/GenBank/DDBJ databases">
        <authorList>
            <person name="Guldener U."/>
        </authorList>
    </citation>
    <scope>NUCLEOTIDE SEQUENCE</scope>
</reference>
<dbReference type="Proteomes" id="UP001187682">
    <property type="component" value="Unassembled WGS sequence"/>
</dbReference>
<gene>
    <name evidence="9" type="primary">MED10</name>
    <name evidence="10" type="ORF">DNG_03891</name>
</gene>
<dbReference type="EMBL" id="ONZQ02000004">
    <property type="protein sequence ID" value="SPO01144.1"/>
    <property type="molecule type" value="Genomic_DNA"/>
</dbReference>
<dbReference type="PANTHER" id="PTHR13345">
    <property type="entry name" value="MEDIATOR OF RNA POLYMERASE II TRANSCRIPTION SUBUNIT 10"/>
    <property type="match status" value="1"/>
</dbReference>
<dbReference type="GO" id="GO:0006357">
    <property type="term" value="P:regulation of transcription by RNA polymerase II"/>
    <property type="evidence" value="ECO:0007669"/>
    <property type="project" value="InterPro"/>
</dbReference>
<dbReference type="GO" id="GO:0003712">
    <property type="term" value="F:transcription coregulator activity"/>
    <property type="evidence" value="ECO:0007669"/>
    <property type="project" value="InterPro"/>
</dbReference>
<keyword evidence="5 9" id="KW-0010">Activator</keyword>
<evidence type="ECO:0000256" key="9">
    <source>
        <dbReference type="RuleBase" id="RU364146"/>
    </source>
</evidence>
<comment type="function">
    <text evidence="9">Component of the Mediator complex, a coactivator involved in the regulated transcription of nearly all RNA polymerase II-dependent genes. Mediator functions as a bridge to convey information from gene-specific regulatory proteins to the basal RNA polymerase II transcription machinery. Mediator is recruited to promoters by direct interactions with regulatory proteins and serves as a scaffold for the assembly of a functional preinitiation complex with RNA polymerase II and the general transcription factors.</text>
</comment>
<comment type="subcellular location">
    <subcellularLocation>
        <location evidence="1 9">Nucleus</location>
    </subcellularLocation>
</comment>
<keyword evidence="11" id="KW-1185">Reference proteome</keyword>
<protein>
    <recommendedName>
        <fullName evidence="3 9">Mediator of RNA polymerase II transcription subunit 10</fullName>
    </recommendedName>
    <alternativeName>
        <fullName evidence="8 9">Mediator complex subunit 10</fullName>
    </alternativeName>
</protein>
<evidence type="ECO:0000313" key="11">
    <source>
        <dbReference type="Proteomes" id="UP001187682"/>
    </source>
</evidence>
<dbReference type="InterPro" id="IPR019145">
    <property type="entry name" value="Mediator_Med10"/>
</dbReference>
<dbReference type="GO" id="GO:0016592">
    <property type="term" value="C:mediator complex"/>
    <property type="evidence" value="ECO:0007669"/>
    <property type="project" value="InterPro"/>
</dbReference>
<sequence>MAPVQSDVHAELEAQIKDVIQDLFKVMVVTSHYDTSGRPSREVLTNSFKTLSTSLQTINATATDPTLTLPQVPPELVKYVEGGRNPDIYTREFVELVRRGNQLVRGKMRAFETFRDVLAGEMSSAMPELKADVDRVVEATKGEGRTTGSD</sequence>
<dbReference type="Pfam" id="PF09748">
    <property type="entry name" value="Med10"/>
    <property type="match status" value="1"/>
</dbReference>
<keyword evidence="7 9" id="KW-0539">Nucleus</keyword>